<dbReference type="Gene3D" id="3.40.190.10">
    <property type="entry name" value="Periplasmic binding protein-like II"/>
    <property type="match status" value="1"/>
</dbReference>
<organism evidence="3 4">
    <name type="scientific">Candidatus Onthocola gallistercoris</name>
    <dbReference type="NCBI Taxonomy" id="2840876"/>
    <lineage>
        <taxon>Bacteria</taxon>
        <taxon>Bacillati</taxon>
        <taxon>Bacillota</taxon>
        <taxon>Bacilli</taxon>
        <taxon>Candidatus Onthocola</taxon>
    </lineage>
</organism>
<dbReference type="GO" id="GO:0043190">
    <property type="term" value="C:ATP-binding cassette (ABC) transporter complex"/>
    <property type="evidence" value="ECO:0007669"/>
    <property type="project" value="InterPro"/>
</dbReference>
<dbReference type="SUPFAM" id="SSF53850">
    <property type="entry name" value="Periplasmic binding protein-like II"/>
    <property type="match status" value="1"/>
</dbReference>
<dbReference type="Pfam" id="PF00496">
    <property type="entry name" value="SBP_bac_5"/>
    <property type="match status" value="1"/>
</dbReference>
<reference evidence="3" key="2">
    <citation type="journal article" date="2021" name="PeerJ">
        <title>Extensive microbial diversity within the chicken gut microbiome revealed by metagenomics and culture.</title>
        <authorList>
            <person name="Gilroy R."/>
            <person name="Ravi A."/>
            <person name="Getino M."/>
            <person name="Pursley I."/>
            <person name="Horton D.L."/>
            <person name="Alikhan N.F."/>
            <person name="Baker D."/>
            <person name="Gharbi K."/>
            <person name="Hall N."/>
            <person name="Watson M."/>
            <person name="Adriaenssens E.M."/>
            <person name="Foster-Nyarko E."/>
            <person name="Jarju S."/>
            <person name="Secka A."/>
            <person name="Antonio M."/>
            <person name="Oren A."/>
            <person name="Chaudhuri R.R."/>
            <person name="La Ragione R."/>
            <person name="Hildebrand F."/>
            <person name="Pallen M.J."/>
        </authorList>
    </citation>
    <scope>NUCLEOTIDE SEQUENCE</scope>
    <source>
        <strain evidence="3">CHK187-14744</strain>
    </source>
</reference>
<gene>
    <name evidence="3" type="ORF">IAB63_07355</name>
</gene>
<keyword evidence="1" id="KW-0732">Signal</keyword>
<dbReference type="PIRSF" id="PIRSF002741">
    <property type="entry name" value="MppA"/>
    <property type="match status" value="1"/>
</dbReference>
<feature type="domain" description="Solute-binding protein family 5" evidence="2">
    <location>
        <begin position="93"/>
        <end position="461"/>
    </location>
</feature>
<dbReference type="InterPro" id="IPR039424">
    <property type="entry name" value="SBP_5"/>
</dbReference>
<proteinExistence type="predicted"/>
<evidence type="ECO:0000313" key="3">
    <source>
        <dbReference type="EMBL" id="HIU03053.1"/>
    </source>
</evidence>
<sequence length="547" mass="60822">MKRKMSMFAAFILVVSLLAGCTASDETTAPETGGETTAQTGTEAVEADSTTINIGLADEIVSMDPAYSYDQLTNQVVNQVTQGLLYLDYDNNIQPQLCSEWEAVDATTYVYQIRPDICFSDGSPMTMEDVLYSVQRHMDSNVASYLAWMFANVESIEQTGDWEMTVKLSKPDAAWQYSFATTAGHIIKKEYCEAHPDDFGSPSVGVIGTGPYVLDSWTTGSEIKLKANENYWDTENTPVITDITFRIITDANTQAAALTSGQIDYMLDPPTEMLSTLEEAENLNVSQVEGWTVLFMAMNCQQGPFSDINVRMATAYALDKDSLYESVLQDNGGYAKNGVPFASALYGQEAESWEAFAENAQDYKNDLELAKEYMAQSEYPDGFECTLYTNQDSMYNSICLYVQSALSELGITVSIEQLTSDEMYNIQFGSTRDYDLAMVRWTADYPDVTGQLYPLFYSANIAEGGGNTACYNNPEVDALLDEQLASIDLAERTELMQEALTMIGEDCPVVCFDFPYKRIVMNERLTGFEPNASITWNFFVKDLTLAQ</sequence>
<dbReference type="Proteomes" id="UP000824164">
    <property type="component" value="Unassembled WGS sequence"/>
</dbReference>
<dbReference type="Gene3D" id="3.10.105.10">
    <property type="entry name" value="Dipeptide-binding Protein, Domain 3"/>
    <property type="match status" value="1"/>
</dbReference>
<dbReference type="GO" id="GO:0042597">
    <property type="term" value="C:periplasmic space"/>
    <property type="evidence" value="ECO:0007669"/>
    <property type="project" value="UniProtKB-ARBA"/>
</dbReference>
<dbReference type="InterPro" id="IPR000914">
    <property type="entry name" value="SBP_5_dom"/>
</dbReference>
<dbReference type="Gene3D" id="3.90.76.10">
    <property type="entry name" value="Dipeptide-binding Protein, Domain 1"/>
    <property type="match status" value="1"/>
</dbReference>
<evidence type="ECO:0000259" key="2">
    <source>
        <dbReference type="Pfam" id="PF00496"/>
    </source>
</evidence>
<evidence type="ECO:0000313" key="4">
    <source>
        <dbReference type="Proteomes" id="UP000824164"/>
    </source>
</evidence>
<comment type="caution">
    <text evidence="3">The sequence shown here is derived from an EMBL/GenBank/DDBJ whole genome shotgun (WGS) entry which is preliminary data.</text>
</comment>
<dbReference type="PANTHER" id="PTHR30290">
    <property type="entry name" value="PERIPLASMIC BINDING COMPONENT OF ABC TRANSPORTER"/>
    <property type="match status" value="1"/>
</dbReference>
<dbReference type="InterPro" id="IPR030678">
    <property type="entry name" value="Peptide/Ni-bd"/>
</dbReference>
<dbReference type="CDD" id="cd00995">
    <property type="entry name" value="PBP2_NikA_DppA_OppA_like"/>
    <property type="match status" value="1"/>
</dbReference>
<protein>
    <submittedName>
        <fullName evidence="3">ABC transporter substrate-binding protein</fullName>
    </submittedName>
</protein>
<dbReference type="EMBL" id="DVLT01000046">
    <property type="protein sequence ID" value="HIU03053.1"/>
    <property type="molecule type" value="Genomic_DNA"/>
</dbReference>
<feature type="chain" id="PRO_5039329088" evidence="1">
    <location>
        <begin position="20"/>
        <end position="547"/>
    </location>
</feature>
<dbReference type="GO" id="GO:1904680">
    <property type="term" value="F:peptide transmembrane transporter activity"/>
    <property type="evidence" value="ECO:0007669"/>
    <property type="project" value="TreeGrafter"/>
</dbReference>
<dbReference type="AlphaFoldDB" id="A0A9D1HH14"/>
<feature type="signal peptide" evidence="1">
    <location>
        <begin position="1"/>
        <end position="19"/>
    </location>
</feature>
<dbReference type="GO" id="GO:0015833">
    <property type="term" value="P:peptide transport"/>
    <property type="evidence" value="ECO:0007669"/>
    <property type="project" value="TreeGrafter"/>
</dbReference>
<reference evidence="3" key="1">
    <citation type="submission" date="2020-10" db="EMBL/GenBank/DDBJ databases">
        <authorList>
            <person name="Gilroy R."/>
        </authorList>
    </citation>
    <scope>NUCLEOTIDE SEQUENCE</scope>
    <source>
        <strain evidence="3">CHK187-14744</strain>
    </source>
</reference>
<evidence type="ECO:0000256" key="1">
    <source>
        <dbReference type="SAM" id="SignalP"/>
    </source>
</evidence>
<dbReference type="PROSITE" id="PS51257">
    <property type="entry name" value="PROKAR_LIPOPROTEIN"/>
    <property type="match status" value="1"/>
</dbReference>
<name>A0A9D1HH14_9FIRM</name>
<accession>A0A9D1HH14</accession>